<dbReference type="InterPro" id="IPR017937">
    <property type="entry name" value="Thioredoxin_CS"/>
</dbReference>
<evidence type="ECO:0000256" key="1">
    <source>
        <dbReference type="ARBA" id="ARBA00004196"/>
    </source>
</evidence>
<dbReference type="PROSITE" id="PS00194">
    <property type="entry name" value="THIOREDOXIN_1"/>
    <property type="match status" value="1"/>
</dbReference>
<keyword evidence="4" id="KW-0676">Redox-active center</keyword>
<dbReference type="CDD" id="cd02966">
    <property type="entry name" value="TlpA_like_family"/>
    <property type="match status" value="1"/>
</dbReference>
<evidence type="ECO:0000313" key="6">
    <source>
        <dbReference type="EMBL" id="MCC1484141.1"/>
    </source>
</evidence>
<evidence type="ECO:0000313" key="7">
    <source>
        <dbReference type="Proteomes" id="UP000778797"/>
    </source>
</evidence>
<accession>A0ABS8ELQ4</accession>
<evidence type="ECO:0000256" key="2">
    <source>
        <dbReference type="ARBA" id="ARBA00022748"/>
    </source>
</evidence>
<organism evidence="6 7">
    <name type="scientific">Winogradskyella immobilis</name>
    <dbReference type="NCBI Taxonomy" id="2816852"/>
    <lineage>
        <taxon>Bacteria</taxon>
        <taxon>Pseudomonadati</taxon>
        <taxon>Bacteroidota</taxon>
        <taxon>Flavobacteriia</taxon>
        <taxon>Flavobacteriales</taxon>
        <taxon>Flavobacteriaceae</taxon>
        <taxon>Winogradskyella</taxon>
    </lineage>
</organism>
<evidence type="ECO:0000256" key="3">
    <source>
        <dbReference type="ARBA" id="ARBA00023157"/>
    </source>
</evidence>
<dbReference type="EMBL" id="JAFMPT010000006">
    <property type="protein sequence ID" value="MCC1484141.1"/>
    <property type="molecule type" value="Genomic_DNA"/>
</dbReference>
<dbReference type="Pfam" id="PF14289">
    <property type="entry name" value="DUF4369"/>
    <property type="match status" value="1"/>
</dbReference>
<dbReference type="InterPro" id="IPR050553">
    <property type="entry name" value="Thioredoxin_ResA/DsbE_sf"/>
</dbReference>
<feature type="domain" description="Thioredoxin" evidence="5">
    <location>
        <begin position="201"/>
        <end position="341"/>
    </location>
</feature>
<dbReference type="InterPro" id="IPR025380">
    <property type="entry name" value="DUF4369"/>
</dbReference>
<evidence type="ECO:0000259" key="5">
    <source>
        <dbReference type="PROSITE" id="PS51352"/>
    </source>
</evidence>
<dbReference type="Pfam" id="PF00578">
    <property type="entry name" value="AhpC-TSA"/>
    <property type="match status" value="1"/>
</dbReference>
<comment type="subcellular location">
    <subcellularLocation>
        <location evidence="1">Cell envelope</location>
    </subcellularLocation>
</comment>
<reference evidence="6" key="1">
    <citation type="submission" date="2021-03" db="EMBL/GenBank/DDBJ databases">
        <authorList>
            <person name="Ping X."/>
        </authorList>
    </citation>
    <scope>NUCLEOTIDE SEQUENCE</scope>
    <source>
        <strain evidence="6">E313</strain>
    </source>
</reference>
<dbReference type="SUPFAM" id="SSF52833">
    <property type="entry name" value="Thioredoxin-like"/>
    <property type="match status" value="1"/>
</dbReference>
<evidence type="ECO:0000256" key="4">
    <source>
        <dbReference type="ARBA" id="ARBA00023284"/>
    </source>
</evidence>
<dbReference type="PROSITE" id="PS51352">
    <property type="entry name" value="THIOREDOXIN_2"/>
    <property type="match status" value="1"/>
</dbReference>
<gene>
    <name evidence="6" type="ORF">J1C55_06040</name>
</gene>
<keyword evidence="7" id="KW-1185">Reference proteome</keyword>
<sequence>MKLKTLFTTLTIIITFFNGLCQNDNFEITGKITNDYSGYIYLNYGNKTDSTLVMSKSFSFIGKVSYPIESFLHTKNGVTSESVLYLENSKMSVNVSINKKTVAINSIKGNKTALILSDLQSYFQQIESDSDFNVKLYEKLDTIITQNPKSQFSGTILSEIAADPIFSYQQVYNLFNKLDISTQRSEEIKSIKASLLKLKNIKVGTILKDFQLTDSKGKYINTKDLKKAILLIEFWATYCAPCREDNPKLVEIYTDYKEKGFEIYGVSFDLKKESWIKAIKDDNLYWTNTFAEKGSQSEAIKSLGIQQLPSNFLVDTNGKILSIDIKPADLRQYLERYLNSK</sequence>
<proteinExistence type="predicted"/>
<dbReference type="RefSeq" id="WP_227476590.1">
    <property type="nucleotide sequence ID" value="NZ_JAFMPT010000006.1"/>
</dbReference>
<dbReference type="InterPro" id="IPR013766">
    <property type="entry name" value="Thioredoxin_domain"/>
</dbReference>
<name>A0ABS8ELQ4_9FLAO</name>
<dbReference type="PANTHER" id="PTHR42852:SF6">
    <property type="entry name" value="THIOL:DISULFIDE INTERCHANGE PROTEIN DSBE"/>
    <property type="match status" value="1"/>
</dbReference>
<dbReference type="InterPro" id="IPR036249">
    <property type="entry name" value="Thioredoxin-like_sf"/>
</dbReference>
<dbReference type="PANTHER" id="PTHR42852">
    <property type="entry name" value="THIOL:DISULFIDE INTERCHANGE PROTEIN DSBE"/>
    <property type="match status" value="1"/>
</dbReference>
<reference evidence="6" key="2">
    <citation type="submission" date="2021-10" db="EMBL/GenBank/DDBJ databases">
        <title>Genome of Winogradskyella sp. E313.</title>
        <authorList>
            <person name="Zhou Y."/>
        </authorList>
    </citation>
    <scope>NUCLEOTIDE SEQUENCE</scope>
    <source>
        <strain evidence="6">E313</strain>
    </source>
</reference>
<keyword evidence="2" id="KW-0201">Cytochrome c-type biogenesis</keyword>
<comment type="caution">
    <text evidence="6">The sequence shown here is derived from an EMBL/GenBank/DDBJ whole genome shotgun (WGS) entry which is preliminary data.</text>
</comment>
<protein>
    <submittedName>
        <fullName evidence="6">AhpC/TSA family protein</fullName>
    </submittedName>
</protein>
<dbReference type="InterPro" id="IPR000866">
    <property type="entry name" value="AhpC/TSA"/>
</dbReference>
<dbReference type="Gene3D" id="3.40.30.10">
    <property type="entry name" value="Glutaredoxin"/>
    <property type="match status" value="1"/>
</dbReference>
<dbReference type="Proteomes" id="UP000778797">
    <property type="component" value="Unassembled WGS sequence"/>
</dbReference>
<keyword evidence="3" id="KW-1015">Disulfide bond</keyword>